<evidence type="ECO:0000313" key="1">
    <source>
        <dbReference type="EMBL" id="CAI6337006.1"/>
    </source>
</evidence>
<name>A0A9W4UIX3_9PLEO</name>
<evidence type="ECO:0000313" key="2">
    <source>
        <dbReference type="Proteomes" id="UP001152607"/>
    </source>
</evidence>
<dbReference type="AlphaFoldDB" id="A0A9W4UIX3"/>
<reference evidence="1" key="1">
    <citation type="submission" date="2023-01" db="EMBL/GenBank/DDBJ databases">
        <authorList>
            <person name="Van Ghelder C."/>
            <person name="Rancurel C."/>
        </authorList>
    </citation>
    <scope>NUCLEOTIDE SEQUENCE</scope>
    <source>
        <strain evidence="1">CNCM I-4278</strain>
    </source>
</reference>
<accession>A0A9W4UIX3</accession>
<comment type="caution">
    <text evidence="1">The sequence shown here is derived from an EMBL/GenBank/DDBJ whole genome shotgun (WGS) entry which is preliminary data.</text>
</comment>
<protein>
    <submittedName>
        <fullName evidence="1">Uncharacterized protein</fullName>
    </submittedName>
</protein>
<dbReference type="Proteomes" id="UP001152607">
    <property type="component" value="Unassembled WGS sequence"/>
</dbReference>
<keyword evidence="2" id="KW-1185">Reference proteome</keyword>
<gene>
    <name evidence="1" type="ORF">PDIGIT_LOCUS10113</name>
</gene>
<dbReference type="EMBL" id="CAOQHR010000007">
    <property type="protein sequence ID" value="CAI6337006.1"/>
    <property type="molecule type" value="Genomic_DNA"/>
</dbReference>
<sequence>MKCRRVSRIATPSAQLGLVVPCEVENTPAHGTARLVWASTASEYYAIDFLRQQFYTAVPHDTPTDVLDLMLHISSVKLSGTIST</sequence>
<organism evidence="1 2">
    <name type="scientific">Periconia digitata</name>
    <dbReference type="NCBI Taxonomy" id="1303443"/>
    <lineage>
        <taxon>Eukaryota</taxon>
        <taxon>Fungi</taxon>
        <taxon>Dikarya</taxon>
        <taxon>Ascomycota</taxon>
        <taxon>Pezizomycotina</taxon>
        <taxon>Dothideomycetes</taxon>
        <taxon>Pleosporomycetidae</taxon>
        <taxon>Pleosporales</taxon>
        <taxon>Massarineae</taxon>
        <taxon>Periconiaceae</taxon>
        <taxon>Periconia</taxon>
    </lineage>
</organism>
<proteinExistence type="predicted"/>